<dbReference type="OrthoDB" id="9782629at2"/>
<proteinExistence type="inferred from homology"/>
<organism evidence="4 5">
    <name type="scientific">Isobaculum melis</name>
    <dbReference type="NCBI Taxonomy" id="142588"/>
    <lineage>
        <taxon>Bacteria</taxon>
        <taxon>Bacillati</taxon>
        <taxon>Bacillota</taxon>
        <taxon>Bacilli</taxon>
        <taxon>Lactobacillales</taxon>
        <taxon>Carnobacteriaceae</taxon>
        <taxon>Isobaculum</taxon>
    </lineage>
</organism>
<evidence type="ECO:0000313" key="4">
    <source>
        <dbReference type="EMBL" id="SER63326.1"/>
    </source>
</evidence>
<dbReference type="Pfam" id="PF00881">
    <property type="entry name" value="Nitroreductase"/>
    <property type="match status" value="1"/>
</dbReference>
<dbReference type="GO" id="GO:0016491">
    <property type="term" value="F:oxidoreductase activity"/>
    <property type="evidence" value="ECO:0007669"/>
    <property type="project" value="UniProtKB-KW"/>
</dbReference>
<dbReference type="STRING" id="142588.SAMN04488559_102253"/>
<comment type="similarity">
    <text evidence="1">Belongs to the nitroreductase family.</text>
</comment>
<evidence type="ECO:0000256" key="2">
    <source>
        <dbReference type="ARBA" id="ARBA00023002"/>
    </source>
</evidence>
<keyword evidence="2" id="KW-0560">Oxidoreductase</keyword>
<reference evidence="4 5" key="1">
    <citation type="submission" date="2016-10" db="EMBL/GenBank/DDBJ databases">
        <authorList>
            <person name="de Groot N.N."/>
        </authorList>
    </citation>
    <scope>NUCLEOTIDE SEQUENCE [LARGE SCALE GENOMIC DNA]</scope>
    <source>
        <strain evidence="4 5">DSM 13760</strain>
    </source>
</reference>
<dbReference type="Proteomes" id="UP000198948">
    <property type="component" value="Unassembled WGS sequence"/>
</dbReference>
<evidence type="ECO:0000313" key="5">
    <source>
        <dbReference type="Proteomes" id="UP000198948"/>
    </source>
</evidence>
<dbReference type="PANTHER" id="PTHR43673">
    <property type="entry name" value="NAD(P)H NITROREDUCTASE YDGI-RELATED"/>
    <property type="match status" value="1"/>
</dbReference>
<dbReference type="InterPro" id="IPR029479">
    <property type="entry name" value="Nitroreductase"/>
</dbReference>
<gene>
    <name evidence="4" type="ORF">SAMN04488559_102253</name>
</gene>
<keyword evidence="5" id="KW-1185">Reference proteome</keyword>
<evidence type="ECO:0000256" key="1">
    <source>
        <dbReference type="ARBA" id="ARBA00007118"/>
    </source>
</evidence>
<dbReference type="PANTHER" id="PTHR43673:SF10">
    <property type="entry name" value="NADH DEHYDROGENASE_NAD(P)H NITROREDUCTASE XCC3605-RELATED"/>
    <property type="match status" value="1"/>
</dbReference>
<sequence length="205" mass="23306">MLEIKEFLTNRQSIRSFDESFEITNNEIIQILDEAATAPSSNNLQPWKVVAVKNKKIQKKISEFAFGQTAVKEASVVFILFADMTKYDDIAEVMKRMVNHGFIDSETAAKQCKIVEDFFQLHPKDKKAFGAALDTGLFAMNLIHIIRTHGYGTVPMRGALFTDIQEYLKLPSHWLPIMLLPIGKARLDGYQSIRYAATEFSKIIE</sequence>
<feature type="domain" description="Nitroreductase" evidence="3">
    <location>
        <begin position="9"/>
        <end position="184"/>
    </location>
</feature>
<name>A0A1H9QS73_9LACT</name>
<dbReference type="AlphaFoldDB" id="A0A1H9QS73"/>
<dbReference type="InterPro" id="IPR000415">
    <property type="entry name" value="Nitroreductase-like"/>
</dbReference>
<dbReference type="Gene3D" id="3.40.109.10">
    <property type="entry name" value="NADH Oxidase"/>
    <property type="match status" value="1"/>
</dbReference>
<dbReference type="SUPFAM" id="SSF55469">
    <property type="entry name" value="FMN-dependent nitroreductase-like"/>
    <property type="match status" value="1"/>
</dbReference>
<dbReference type="EMBL" id="FOHA01000002">
    <property type="protein sequence ID" value="SER63326.1"/>
    <property type="molecule type" value="Genomic_DNA"/>
</dbReference>
<protein>
    <recommendedName>
        <fullName evidence="3">Nitroreductase domain-containing protein</fullName>
    </recommendedName>
</protein>
<accession>A0A1H9QS73</accession>
<evidence type="ECO:0000259" key="3">
    <source>
        <dbReference type="Pfam" id="PF00881"/>
    </source>
</evidence>
<dbReference type="RefSeq" id="WP_092650188.1">
    <property type="nucleotide sequence ID" value="NZ_FOHA01000002.1"/>
</dbReference>